<dbReference type="GO" id="GO:0005730">
    <property type="term" value="C:nucleolus"/>
    <property type="evidence" value="ECO:0007669"/>
    <property type="project" value="UniProtKB-SubCell"/>
</dbReference>
<dbReference type="InterPro" id="IPR012948">
    <property type="entry name" value="AARP2CN"/>
</dbReference>
<evidence type="ECO:0000256" key="1">
    <source>
        <dbReference type="ARBA" id="ARBA00004604"/>
    </source>
</evidence>
<comment type="function">
    <text evidence="4">Required during maturation of the 40S ribosomal subunit in the nucleolus.</text>
</comment>
<accession>A0A087T4Z2</accession>
<evidence type="ECO:0000256" key="7">
    <source>
        <dbReference type="SAM" id="MobiDB-lite"/>
    </source>
</evidence>
<dbReference type="InterPro" id="IPR039761">
    <property type="entry name" value="Bms1/Tsr1"/>
</dbReference>
<evidence type="ECO:0000256" key="4">
    <source>
        <dbReference type="ARBA" id="ARBA00037087"/>
    </source>
</evidence>
<keyword evidence="2" id="KW-0690">Ribosome biogenesis</keyword>
<sequence>MVLKGKQIVHRPGPLKQSNKAHKSGRSRDKGKQHDKGKVDVKTLSRHKKHELNRLDRKNKLNQIRKAKREEVVMQKRGLGGVNSPPILTVILPLNDSIDAEKFLDDMKNCDSDNLFVINNKFGHCHISSSRLKQRFTFIIPNTKDLISVMDAMKVADVLVLIHSSDPPDDNQNMLLSVIIAHALPTTIHVVQGLEKLNPKKKAECRKHILKTLEKRFPDEKLHSADTKQEFQLLLRQIGCQKQRPVGFRDARFHLLAENIEYDPTLNNGTLKVSGYVRGKPLNVNGLVHIPGWGDFQMSQVDYESDPHPFANKGKPKAGVHKDVEMASDNVLFSNKPNPSEQESLQSEVIPDPMEGEQTWPTEEELNAAMLTPKKRVKKVAEGTSDYQASWILNSDDDASESSEDENYDEDQSESEAVGDVEMDDMESVPELKDENYDKQLDLDEEKKMLVRFKEERLNQMFPDELDTPIDISARVRFQRYRGLESFKKSVWDPLENLPPDYARIYMFGSFKQTKKKVLTEEKEGAMPGLYVTMHIINVPQSLYENTEKSPFVVYALLPHEQKMSVVNVIIRKQTSCQTPVKSKDTLIFHIGYRRFTCQPIFSEHNHIGDKFKYERFLPHDEPAVASFYAPVIFPPASVTVFRQCQDGSHELIATGSVMDANPKRIIIKRIVLSGHPFKIFKRSAVVRYMFFNKEDINWFKKIKLRTKCGNIGNIVQSLGSHGHMKCVFEKQLQSQDVVLMYLYKRVFPKWTYDPYIPT</sequence>
<feature type="region of interest" description="Disordered" evidence="7">
    <location>
        <begin position="389"/>
        <end position="423"/>
    </location>
</feature>
<dbReference type="GO" id="GO:0000479">
    <property type="term" value="P:endonucleolytic cleavage of tricistronic rRNA transcript (SSU-rRNA, 5.8S rRNA, LSU-rRNA)"/>
    <property type="evidence" value="ECO:0007669"/>
    <property type="project" value="TreeGrafter"/>
</dbReference>
<dbReference type="SMART" id="SM00785">
    <property type="entry name" value="AARP2CN"/>
    <property type="match status" value="1"/>
</dbReference>
<dbReference type="GO" id="GO:0005525">
    <property type="term" value="F:GTP binding"/>
    <property type="evidence" value="ECO:0007669"/>
    <property type="project" value="TreeGrafter"/>
</dbReference>
<dbReference type="OMA" id="MNLPRFK"/>
<dbReference type="EMBL" id="KK113430">
    <property type="protein sequence ID" value="KFM60181.1"/>
    <property type="molecule type" value="Genomic_DNA"/>
</dbReference>
<dbReference type="STRING" id="407821.A0A087T4Z2"/>
<evidence type="ECO:0000256" key="5">
    <source>
        <dbReference type="ARBA" id="ARBA00038288"/>
    </source>
</evidence>
<dbReference type="PANTHER" id="PTHR12858">
    <property type="entry name" value="RIBOSOME BIOGENESIS PROTEIN"/>
    <property type="match status" value="1"/>
</dbReference>
<dbReference type="GO" id="GO:0034511">
    <property type="term" value="F:U3 snoRNA binding"/>
    <property type="evidence" value="ECO:0007669"/>
    <property type="project" value="TreeGrafter"/>
</dbReference>
<dbReference type="GO" id="GO:0030688">
    <property type="term" value="C:preribosome, small subunit precursor"/>
    <property type="evidence" value="ECO:0007669"/>
    <property type="project" value="TreeGrafter"/>
</dbReference>
<organism evidence="9 10">
    <name type="scientific">Stegodyphus mimosarum</name>
    <name type="common">African social velvet spider</name>
    <dbReference type="NCBI Taxonomy" id="407821"/>
    <lineage>
        <taxon>Eukaryota</taxon>
        <taxon>Metazoa</taxon>
        <taxon>Ecdysozoa</taxon>
        <taxon>Arthropoda</taxon>
        <taxon>Chelicerata</taxon>
        <taxon>Arachnida</taxon>
        <taxon>Araneae</taxon>
        <taxon>Araneomorphae</taxon>
        <taxon>Entelegynae</taxon>
        <taxon>Eresoidea</taxon>
        <taxon>Eresidae</taxon>
        <taxon>Stegodyphus</taxon>
    </lineage>
</organism>
<feature type="non-terminal residue" evidence="9">
    <location>
        <position position="759"/>
    </location>
</feature>
<dbReference type="OrthoDB" id="119302at2759"/>
<dbReference type="PANTHER" id="PTHR12858:SF1">
    <property type="entry name" value="PRE-RRNA-PROCESSING PROTEIN TSR1 HOMOLOG"/>
    <property type="match status" value="1"/>
</dbReference>
<dbReference type="Pfam" id="PF08142">
    <property type="entry name" value="AARP2CN"/>
    <property type="match status" value="1"/>
</dbReference>
<reference evidence="9 10" key="1">
    <citation type="submission" date="2013-11" db="EMBL/GenBank/DDBJ databases">
        <title>Genome sequencing of Stegodyphus mimosarum.</title>
        <authorList>
            <person name="Bechsgaard J."/>
        </authorList>
    </citation>
    <scope>NUCLEOTIDE SEQUENCE [LARGE SCALE GENOMIC DNA]</scope>
</reference>
<evidence type="ECO:0000256" key="3">
    <source>
        <dbReference type="ARBA" id="ARBA00023242"/>
    </source>
</evidence>
<evidence type="ECO:0000256" key="6">
    <source>
        <dbReference type="ARBA" id="ARBA00040070"/>
    </source>
</evidence>
<feature type="region of interest" description="Disordered" evidence="7">
    <location>
        <begin position="1"/>
        <end position="69"/>
    </location>
</feature>
<dbReference type="AlphaFoldDB" id="A0A087T4Z2"/>
<dbReference type="PROSITE" id="PS51714">
    <property type="entry name" value="G_BMS1"/>
    <property type="match status" value="1"/>
</dbReference>
<evidence type="ECO:0000313" key="9">
    <source>
        <dbReference type="EMBL" id="KFM60181.1"/>
    </source>
</evidence>
<dbReference type="GO" id="GO:0003924">
    <property type="term" value="F:GTPase activity"/>
    <property type="evidence" value="ECO:0007669"/>
    <property type="project" value="TreeGrafter"/>
</dbReference>
<feature type="region of interest" description="Disordered" evidence="7">
    <location>
        <begin position="331"/>
        <end position="358"/>
    </location>
</feature>
<dbReference type="Pfam" id="PF04950">
    <property type="entry name" value="RIBIOP_C"/>
    <property type="match status" value="1"/>
</dbReference>
<comment type="subcellular location">
    <subcellularLocation>
        <location evidence="1">Nucleus</location>
        <location evidence="1">Nucleolus</location>
    </subcellularLocation>
</comment>
<evidence type="ECO:0000313" key="10">
    <source>
        <dbReference type="Proteomes" id="UP000054359"/>
    </source>
</evidence>
<feature type="domain" description="Bms1-type G" evidence="8">
    <location>
        <begin position="84"/>
        <end position="244"/>
    </location>
</feature>
<comment type="similarity">
    <text evidence="5">Belongs to the TRAFAC class translation factor GTPase superfamily. Bms1-like GTPase family. TSR1 subfamily.</text>
</comment>
<keyword evidence="3" id="KW-0539">Nucleus</keyword>
<gene>
    <name evidence="9" type="ORF">X975_03568</name>
</gene>
<dbReference type="InterPro" id="IPR030387">
    <property type="entry name" value="G_Bms1/Tsr1_dom"/>
</dbReference>
<dbReference type="Proteomes" id="UP000054359">
    <property type="component" value="Unassembled WGS sequence"/>
</dbReference>
<feature type="compositionally biased region" description="Polar residues" evidence="7">
    <location>
        <begin position="331"/>
        <end position="347"/>
    </location>
</feature>
<name>A0A087T4Z2_STEMI</name>
<feature type="compositionally biased region" description="Acidic residues" evidence="7">
    <location>
        <begin position="395"/>
        <end position="423"/>
    </location>
</feature>
<keyword evidence="10" id="KW-1185">Reference proteome</keyword>
<dbReference type="Pfam" id="PF22298">
    <property type="entry name" value="Tsr1_G-like"/>
    <property type="match status" value="1"/>
</dbReference>
<protein>
    <recommendedName>
        <fullName evidence="6">Pre-rRNA-processing protein TSR1 homolog</fullName>
    </recommendedName>
</protein>
<dbReference type="SMART" id="SM01362">
    <property type="entry name" value="DUF663"/>
    <property type="match status" value="1"/>
</dbReference>
<dbReference type="GO" id="GO:0000462">
    <property type="term" value="P:maturation of SSU-rRNA from tricistronic rRNA transcript (SSU-rRNA, 5.8S rRNA, LSU-rRNA)"/>
    <property type="evidence" value="ECO:0007669"/>
    <property type="project" value="TreeGrafter"/>
</dbReference>
<proteinExistence type="inferred from homology"/>
<feature type="compositionally biased region" description="Basic and acidic residues" evidence="7">
    <location>
        <begin position="26"/>
        <end position="43"/>
    </location>
</feature>
<evidence type="ECO:0000259" key="8">
    <source>
        <dbReference type="PROSITE" id="PS51714"/>
    </source>
</evidence>
<dbReference type="InterPro" id="IPR007034">
    <property type="entry name" value="BMS1_TSR1_C"/>
</dbReference>
<evidence type="ECO:0000256" key="2">
    <source>
        <dbReference type="ARBA" id="ARBA00022517"/>
    </source>
</evidence>